<name>A0ABQ8US21_9EUKA</name>
<sequence length="811" mass="87812">MEVLLARTLTTGTLPLEYVGLSSLPESFSTVLVTQADLRFNYFPNFPTALFGPAFSSLKTLFMMYCQLEELPPEIASFCSMTALFLHSNKLAALPPELSRLTNLTYLGLGRNRFFQNPETLAPISGLVALQALNLEGNKLPTIEAIDFSRLPSLRSLTLQGNLLTALPDSLRCCTQLELITASNNRIAALPSWIGSLPRLRALHLDRNRLGQLPDTMCAAGALAELALLRLDENQLRALPESFFAPTRLTAAGQVAPGSLPRLRVLDLEGNQLTRVDIPPDGPGTRSMPLLCALMLRRNPLAPQAPASSWPPGRAHLTVLHDAGPPHAAACRSPSVPSPLAAVPVPAPAKLAPAAGAVRQPGCLCLPGHLLNSRGWARATSLRPALGTDPLSDITQKDIPVYVVPVMRQETSQSCGYHALKNAHYLQALCQMPLSSPLEEAALLAAAEALRDTGAYMRLAIPWLGRILRSPRCFTPGTGARQWDAVLIKEMCMDRSYLAELYPDAQPGSDLGSPSGEAPVPAIPGLVCVPELASMHRDSMSPDVVLALDEICTAFAGLPPDQSACIPLVVGAFPSHWVALVAVKQAGRTEFFYADSSTRYPDWPAGHGTVTTCADSDLCEALGDIPPKQSPRVERAWVSAPELEALCCTPLHDLAACLLGRASFAQLCALRVVQEHVRQSDMLLYDYSRWAPVMPAEWTRHAGGLYDPTCIDAVIRRLRAVRPAVRRDMADTWAQVASLEGVVSSLEFLGCMPEVNLADRWRAPVRCLAEWVEDIRTLHDPDLDARLDAVLANAGQAWAMAIGHVEEESRN</sequence>
<accession>A0ABQ8US21</accession>
<dbReference type="Pfam" id="PF13855">
    <property type="entry name" value="LRR_8"/>
    <property type="match status" value="1"/>
</dbReference>
<reference evidence="3" key="1">
    <citation type="journal article" date="2022" name="bioRxiv">
        <title>Genomics of Preaxostyla Flagellates Illuminates Evolutionary Transitions and the Path Towards Mitochondrial Loss.</title>
        <authorList>
            <person name="Novak L.V.F."/>
            <person name="Treitli S.C."/>
            <person name="Pyrih J."/>
            <person name="Halakuc P."/>
            <person name="Pipaliya S.V."/>
            <person name="Vacek V."/>
            <person name="Brzon O."/>
            <person name="Soukal P."/>
            <person name="Eme L."/>
            <person name="Dacks J.B."/>
            <person name="Karnkowska A."/>
            <person name="Elias M."/>
            <person name="Hampl V."/>
        </authorList>
    </citation>
    <scope>NUCLEOTIDE SEQUENCE</scope>
    <source>
        <strain evidence="3">RCP-MX</strain>
    </source>
</reference>
<dbReference type="PANTHER" id="PTHR48051">
    <property type="match status" value="1"/>
</dbReference>
<dbReference type="Gene3D" id="3.80.10.10">
    <property type="entry name" value="Ribonuclease Inhibitor"/>
    <property type="match status" value="1"/>
</dbReference>
<dbReference type="InterPro" id="IPR003591">
    <property type="entry name" value="Leu-rich_rpt_typical-subtyp"/>
</dbReference>
<dbReference type="SMART" id="SM00364">
    <property type="entry name" value="LRR_BAC"/>
    <property type="match status" value="4"/>
</dbReference>
<dbReference type="InterPro" id="IPR050216">
    <property type="entry name" value="LRR_domain-containing"/>
</dbReference>
<gene>
    <name evidence="3" type="ORF">PAPYR_2288</name>
</gene>
<evidence type="ECO:0000256" key="1">
    <source>
        <dbReference type="ARBA" id="ARBA00022614"/>
    </source>
</evidence>
<evidence type="ECO:0000313" key="4">
    <source>
        <dbReference type="Proteomes" id="UP001141327"/>
    </source>
</evidence>
<dbReference type="Proteomes" id="UP001141327">
    <property type="component" value="Unassembled WGS sequence"/>
</dbReference>
<proteinExistence type="predicted"/>
<evidence type="ECO:0000313" key="3">
    <source>
        <dbReference type="EMBL" id="KAJ4461256.1"/>
    </source>
</evidence>
<comment type="caution">
    <text evidence="3">The sequence shown here is derived from an EMBL/GenBank/DDBJ whole genome shotgun (WGS) entry which is preliminary data.</text>
</comment>
<keyword evidence="2" id="KW-0677">Repeat</keyword>
<dbReference type="InterPro" id="IPR032675">
    <property type="entry name" value="LRR_dom_sf"/>
</dbReference>
<keyword evidence="4" id="KW-1185">Reference proteome</keyword>
<dbReference type="InterPro" id="IPR001611">
    <property type="entry name" value="Leu-rich_rpt"/>
</dbReference>
<dbReference type="SMART" id="SM00369">
    <property type="entry name" value="LRR_TYP"/>
    <property type="match status" value="7"/>
</dbReference>
<dbReference type="EMBL" id="JAPMOS010000008">
    <property type="protein sequence ID" value="KAJ4461256.1"/>
    <property type="molecule type" value="Genomic_DNA"/>
</dbReference>
<dbReference type="PROSITE" id="PS51450">
    <property type="entry name" value="LRR"/>
    <property type="match status" value="2"/>
</dbReference>
<dbReference type="SUPFAM" id="SSF52058">
    <property type="entry name" value="L domain-like"/>
    <property type="match status" value="1"/>
</dbReference>
<protein>
    <submittedName>
        <fullName evidence="3">GTP-binding protein</fullName>
    </submittedName>
</protein>
<evidence type="ECO:0000256" key="2">
    <source>
        <dbReference type="ARBA" id="ARBA00022737"/>
    </source>
</evidence>
<organism evidence="3 4">
    <name type="scientific">Paratrimastix pyriformis</name>
    <dbReference type="NCBI Taxonomy" id="342808"/>
    <lineage>
        <taxon>Eukaryota</taxon>
        <taxon>Metamonada</taxon>
        <taxon>Preaxostyla</taxon>
        <taxon>Paratrimastigidae</taxon>
        <taxon>Paratrimastix</taxon>
    </lineage>
</organism>
<dbReference type="PANTHER" id="PTHR48051:SF1">
    <property type="entry name" value="RAS SUPPRESSOR PROTEIN 1"/>
    <property type="match status" value="1"/>
</dbReference>
<keyword evidence="1" id="KW-0433">Leucine-rich repeat</keyword>